<dbReference type="AlphaFoldDB" id="A0A8T2GU90"/>
<organism evidence="1 2">
    <name type="scientific">Arabidopsis thaliana x Arabidopsis arenosa</name>
    <dbReference type="NCBI Taxonomy" id="1240361"/>
    <lineage>
        <taxon>Eukaryota</taxon>
        <taxon>Viridiplantae</taxon>
        <taxon>Streptophyta</taxon>
        <taxon>Embryophyta</taxon>
        <taxon>Tracheophyta</taxon>
        <taxon>Spermatophyta</taxon>
        <taxon>Magnoliopsida</taxon>
        <taxon>eudicotyledons</taxon>
        <taxon>Gunneridae</taxon>
        <taxon>Pentapetalae</taxon>
        <taxon>rosids</taxon>
        <taxon>malvids</taxon>
        <taxon>Brassicales</taxon>
        <taxon>Brassicaceae</taxon>
        <taxon>Camelineae</taxon>
        <taxon>Arabidopsis</taxon>
    </lineage>
</organism>
<comment type="caution">
    <text evidence="1">The sequence shown here is derived from an EMBL/GenBank/DDBJ whole genome shotgun (WGS) entry which is preliminary data.</text>
</comment>
<gene>
    <name evidence="1" type="ORF">ISN45_At01g056370</name>
</gene>
<sequence length="30" mass="3583">MHTHDIVNVATYRNMHIMTGQVRLVLFTQR</sequence>
<evidence type="ECO:0000313" key="1">
    <source>
        <dbReference type="EMBL" id="KAG7650702.1"/>
    </source>
</evidence>
<name>A0A8T2GU90_9BRAS</name>
<dbReference type="Proteomes" id="UP000694240">
    <property type="component" value="Chromosome 1"/>
</dbReference>
<dbReference type="EMBL" id="JAEFBK010000001">
    <property type="protein sequence ID" value="KAG7650702.1"/>
    <property type="molecule type" value="Genomic_DNA"/>
</dbReference>
<accession>A0A8T2GU90</accession>
<evidence type="ECO:0000313" key="2">
    <source>
        <dbReference type="Proteomes" id="UP000694240"/>
    </source>
</evidence>
<protein>
    <submittedName>
        <fullName evidence="1">Uncharacterized protein</fullName>
    </submittedName>
</protein>
<reference evidence="1 2" key="1">
    <citation type="submission" date="2020-12" db="EMBL/GenBank/DDBJ databases">
        <title>Concerted genomic and epigenomic changes stabilize Arabidopsis allopolyploids.</title>
        <authorList>
            <person name="Chen Z."/>
        </authorList>
    </citation>
    <scope>NUCLEOTIDE SEQUENCE [LARGE SCALE GENOMIC DNA]</scope>
    <source>
        <strain evidence="1">Allo738</strain>
        <tissue evidence="1">Leaf</tissue>
    </source>
</reference>
<proteinExistence type="predicted"/>
<keyword evidence="2" id="KW-1185">Reference proteome</keyword>